<dbReference type="GO" id="GO:0071897">
    <property type="term" value="P:DNA biosynthetic process"/>
    <property type="evidence" value="ECO:0007669"/>
    <property type="project" value="UniProtKB-ARBA"/>
</dbReference>
<accession>A0A1B6HJF7</accession>
<dbReference type="PROSITE" id="PS50878">
    <property type="entry name" value="RT_POL"/>
    <property type="match status" value="1"/>
</dbReference>
<organism evidence="2">
    <name type="scientific">Homalodisca liturata</name>
    <dbReference type="NCBI Taxonomy" id="320908"/>
    <lineage>
        <taxon>Eukaryota</taxon>
        <taxon>Metazoa</taxon>
        <taxon>Ecdysozoa</taxon>
        <taxon>Arthropoda</taxon>
        <taxon>Hexapoda</taxon>
        <taxon>Insecta</taxon>
        <taxon>Pterygota</taxon>
        <taxon>Neoptera</taxon>
        <taxon>Paraneoptera</taxon>
        <taxon>Hemiptera</taxon>
        <taxon>Auchenorrhyncha</taxon>
        <taxon>Membracoidea</taxon>
        <taxon>Cicadellidae</taxon>
        <taxon>Cicadellinae</taxon>
        <taxon>Proconiini</taxon>
        <taxon>Homalodisca</taxon>
    </lineage>
</organism>
<reference evidence="2" key="1">
    <citation type="submission" date="2015-11" db="EMBL/GenBank/DDBJ databases">
        <title>De novo transcriptome assembly of four potential Pierce s Disease insect vectors from Arizona vineyards.</title>
        <authorList>
            <person name="Tassone E.E."/>
        </authorList>
    </citation>
    <scope>NUCLEOTIDE SEQUENCE</scope>
</reference>
<feature type="non-terminal residue" evidence="2">
    <location>
        <position position="1"/>
    </location>
</feature>
<name>A0A1B6HJF7_9HEMI</name>
<dbReference type="InterPro" id="IPR043128">
    <property type="entry name" value="Rev_trsase/Diguanyl_cyclase"/>
</dbReference>
<feature type="domain" description="Reverse transcriptase" evidence="1">
    <location>
        <begin position="1"/>
        <end position="125"/>
    </location>
</feature>
<dbReference type="AlphaFoldDB" id="A0A1B6HJF7"/>
<dbReference type="PANTHER" id="PTHR33481">
    <property type="entry name" value="REVERSE TRANSCRIPTASE"/>
    <property type="match status" value="1"/>
</dbReference>
<dbReference type="EMBL" id="GECU01032870">
    <property type="protein sequence ID" value="JAS74836.1"/>
    <property type="molecule type" value="Transcribed_RNA"/>
</dbReference>
<dbReference type="PANTHER" id="PTHR33481:SF1">
    <property type="entry name" value="ENDONUCLEASE_EXONUCLEASE_PHOSPHATASE DOMAIN-CONTAINING PROTEIN-RELATED"/>
    <property type="match status" value="1"/>
</dbReference>
<dbReference type="Pfam" id="PF00078">
    <property type="entry name" value="RVT_1"/>
    <property type="match status" value="1"/>
</dbReference>
<dbReference type="SUPFAM" id="SSF56672">
    <property type="entry name" value="DNA/RNA polymerases"/>
    <property type="match status" value="1"/>
</dbReference>
<dbReference type="InterPro" id="IPR043502">
    <property type="entry name" value="DNA/RNA_pol_sf"/>
</dbReference>
<sequence>HCHKWLSERKLTLKFTNHSHCRYTYRGIPQGSVLSPLLFSIYIAEINKDLPKNTFSLQYADDITIYTMNKNQSQAQDKMQEAMCNVNFYVKAMGLDMNAEKCKTMIISRRRKTQRLKPLYLGNKIIPLVEEIKLLGITFDKKLTFKQHIEKLACKGIRDLNILKYLACGRKGTHPEILLNIYHSLIKSKFDYCCFAFGHVAKSTIHKLDVIQNQALRIITGAFKTTPIIALEMECNTIPLWMRRNMLTERIIYKILTNFNHPTHYKLMYFNLLTENNAYWSKKHKPIFIVALQNVKQKYDLERENLVNSGNVNDLEYPIQLMADLSNLKFKHHLETLEVNKSNQSNESLRQCYYYEVNITYKHFTIIYTDGSKTSDGAGAAVLIPSHKLIFKYSLNKILSSFTTE</sequence>
<proteinExistence type="predicted"/>
<dbReference type="InterPro" id="IPR000477">
    <property type="entry name" value="RT_dom"/>
</dbReference>
<gene>
    <name evidence="2" type="ORF">g.54257</name>
</gene>
<feature type="non-terminal residue" evidence="2">
    <location>
        <position position="405"/>
    </location>
</feature>
<evidence type="ECO:0000259" key="1">
    <source>
        <dbReference type="PROSITE" id="PS50878"/>
    </source>
</evidence>
<dbReference type="Gene3D" id="3.10.10.10">
    <property type="entry name" value="HIV Type 1 Reverse Transcriptase, subunit A, domain 1"/>
    <property type="match status" value="1"/>
</dbReference>
<protein>
    <recommendedName>
        <fullName evidence="1">Reverse transcriptase domain-containing protein</fullName>
    </recommendedName>
</protein>
<evidence type="ECO:0000313" key="2">
    <source>
        <dbReference type="EMBL" id="JAS74836.1"/>
    </source>
</evidence>
<dbReference type="Gene3D" id="3.30.70.270">
    <property type="match status" value="1"/>
</dbReference>